<protein>
    <submittedName>
        <fullName evidence="1">Amidase</fullName>
    </submittedName>
</protein>
<dbReference type="Proteomes" id="UP000032748">
    <property type="component" value="Chromosome"/>
</dbReference>
<evidence type="ECO:0000313" key="1">
    <source>
        <dbReference type="EMBL" id="AKA26185.1"/>
    </source>
</evidence>
<reference evidence="1 2" key="1">
    <citation type="journal article" date="2015" name="Mol. Plant Microbe Interact.">
        <title>Comparative Genomic Analysis of Pseudomonas chlororaphis PCL1606 Reveals New Insight into Antifungal Compounds Involved in Biocontrol.</title>
        <authorList>
            <person name="Calderon C.E."/>
            <person name="Ramos C."/>
            <person name="de Vicente A."/>
            <person name="Cazorla F.M."/>
        </authorList>
    </citation>
    <scope>NUCLEOTIDE SEQUENCE [LARGE SCALE GENOMIC DNA]</scope>
    <source>
        <strain evidence="1 2">PCL1606</strain>
    </source>
</reference>
<accession>A0A0D5Y584</accession>
<dbReference type="KEGG" id="pcz:PCL1606_47380"/>
<dbReference type="PATRIC" id="fig|587753.10.peg.4733"/>
<evidence type="ECO:0000313" key="2">
    <source>
        <dbReference type="Proteomes" id="UP000032748"/>
    </source>
</evidence>
<dbReference type="AlphaFoldDB" id="A0A0D5Y584"/>
<name>A0A0D5Y584_9PSED</name>
<organism evidence="1 2">
    <name type="scientific">Pseudomonas chlororaphis</name>
    <dbReference type="NCBI Taxonomy" id="587753"/>
    <lineage>
        <taxon>Bacteria</taxon>
        <taxon>Pseudomonadati</taxon>
        <taxon>Pseudomonadota</taxon>
        <taxon>Gammaproteobacteria</taxon>
        <taxon>Pseudomonadales</taxon>
        <taxon>Pseudomonadaceae</taxon>
        <taxon>Pseudomonas</taxon>
    </lineage>
</organism>
<gene>
    <name evidence="1" type="ORF">PCL1606_47380</name>
</gene>
<dbReference type="OrthoDB" id="6990478at2"/>
<proteinExistence type="predicted"/>
<dbReference type="RefSeq" id="WP_045885222.1">
    <property type="nucleotide sequence ID" value="NZ_CP011110.1"/>
</dbReference>
<sequence length="109" mass="12448">MSRRPWIVRHPFASLLALALLALLGWGWQERVALQAFPDILGAYSAKEYCSCRYVMHNDAQYCEGYVQQFLPLTALQDDPERKRVSARGLGRSHSAVWLGERQGCRLEP</sequence>
<dbReference type="EMBL" id="CP011110">
    <property type="protein sequence ID" value="AKA26185.1"/>
    <property type="molecule type" value="Genomic_DNA"/>
</dbReference>